<comment type="similarity">
    <text evidence="2">Belongs to the eukaryotic ribosomal protein eS27 family.</text>
</comment>
<dbReference type="Proteomes" id="UP000078348">
    <property type="component" value="Unassembled WGS sequence"/>
</dbReference>
<organism evidence="6 7">
    <name type="scientific">Blastocystis sp. subtype 1 (strain ATCC 50177 / NandII)</name>
    <dbReference type="NCBI Taxonomy" id="478820"/>
    <lineage>
        <taxon>Eukaryota</taxon>
        <taxon>Sar</taxon>
        <taxon>Stramenopiles</taxon>
        <taxon>Bigyra</taxon>
        <taxon>Opalozoa</taxon>
        <taxon>Opalinata</taxon>
        <taxon>Blastocystidae</taxon>
        <taxon>Blastocystis</taxon>
    </lineage>
</organism>
<dbReference type="SUPFAM" id="SSF57829">
    <property type="entry name" value="Zn-binding ribosomal proteins"/>
    <property type="match status" value="1"/>
</dbReference>
<dbReference type="OrthoDB" id="5567124at2759"/>
<dbReference type="Pfam" id="PF01667">
    <property type="entry name" value="Ribosomal_S27e"/>
    <property type="match status" value="1"/>
</dbReference>
<keyword evidence="3" id="KW-0862">Zinc</keyword>
<evidence type="ECO:0000313" key="6">
    <source>
        <dbReference type="EMBL" id="OAO13965.1"/>
    </source>
</evidence>
<name>A0A196SA80_BLAHN</name>
<evidence type="ECO:0000256" key="1">
    <source>
        <dbReference type="ARBA" id="ARBA00001947"/>
    </source>
</evidence>
<keyword evidence="7" id="KW-1185">Reference proteome</keyword>
<comment type="caution">
    <text evidence="6">The sequence shown here is derived from an EMBL/GenBank/DDBJ whole genome shotgun (WGS) entry which is preliminary data.</text>
</comment>
<keyword evidence="4 6" id="KW-0689">Ribosomal protein</keyword>
<evidence type="ECO:0000256" key="3">
    <source>
        <dbReference type="ARBA" id="ARBA00022833"/>
    </source>
</evidence>
<keyword evidence="5" id="KW-0687">Ribonucleoprotein</keyword>
<dbReference type="InterPro" id="IPR000592">
    <property type="entry name" value="Ribosomal_eS27"/>
</dbReference>
<proteinExistence type="inferred from homology"/>
<gene>
    <name evidence="6" type="ORF">AV274_4311</name>
</gene>
<dbReference type="FunFam" id="2.20.25.100:FF:000001">
    <property type="entry name" value="40S ribosomal protein S27"/>
    <property type="match status" value="1"/>
</dbReference>
<dbReference type="GO" id="GO:0006412">
    <property type="term" value="P:translation"/>
    <property type="evidence" value="ECO:0007669"/>
    <property type="project" value="InterPro"/>
</dbReference>
<dbReference type="PANTHER" id="PTHR11594">
    <property type="entry name" value="40S RIBOSOMAL PROTEIN S27"/>
    <property type="match status" value="1"/>
</dbReference>
<evidence type="ECO:0000313" key="7">
    <source>
        <dbReference type="Proteomes" id="UP000078348"/>
    </source>
</evidence>
<evidence type="ECO:0000256" key="2">
    <source>
        <dbReference type="ARBA" id="ARBA00010919"/>
    </source>
</evidence>
<accession>A0A196SA80</accession>
<evidence type="ECO:0000256" key="4">
    <source>
        <dbReference type="ARBA" id="ARBA00022980"/>
    </source>
</evidence>
<dbReference type="GO" id="GO:0003735">
    <property type="term" value="F:structural constituent of ribosome"/>
    <property type="evidence" value="ECO:0007669"/>
    <property type="project" value="InterPro"/>
</dbReference>
<dbReference type="AlphaFoldDB" id="A0A196SA80"/>
<dbReference type="InterPro" id="IPR011332">
    <property type="entry name" value="Ribosomal_zn-bd"/>
</dbReference>
<evidence type="ECO:0000256" key="5">
    <source>
        <dbReference type="ARBA" id="ARBA00023274"/>
    </source>
</evidence>
<dbReference type="Gene3D" id="2.20.25.100">
    <property type="entry name" value="Zn-binding ribosomal proteins"/>
    <property type="match status" value="1"/>
</dbReference>
<dbReference type="GO" id="GO:0005840">
    <property type="term" value="C:ribosome"/>
    <property type="evidence" value="ECO:0007669"/>
    <property type="project" value="UniProtKB-KW"/>
</dbReference>
<comment type="cofactor">
    <cofactor evidence="1">
        <name>Zn(2+)</name>
        <dbReference type="ChEBI" id="CHEBI:29105"/>
    </cofactor>
</comment>
<dbReference type="InterPro" id="IPR023407">
    <property type="entry name" value="Ribosomal_eS27_Zn-bd_dom_sf"/>
</dbReference>
<sequence>MVNDLRYPTAEEEAQKHKLKRLVQAPNSYFMDVKCPGCFNITTVFSHAQTAVVCENCNTLLCTPTGGKARIVAGCAVRPKK</sequence>
<reference evidence="6 7" key="1">
    <citation type="submission" date="2016-05" db="EMBL/GenBank/DDBJ databases">
        <title>Nuclear genome of Blastocystis sp. subtype 1 NandII.</title>
        <authorList>
            <person name="Gentekaki E."/>
            <person name="Curtis B."/>
            <person name="Stairs C."/>
            <person name="Eme L."/>
            <person name="Herman E."/>
            <person name="Klimes V."/>
            <person name="Arias M.C."/>
            <person name="Elias M."/>
            <person name="Hilliou F."/>
            <person name="Klute M."/>
            <person name="Malik S.-B."/>
            <person name="Pightling A."/>
            <person name="Rachubinski R."/>
            <person name="Salas D."/>
            <person name="Schlacht A."/>
            <person name="Suga H."/>
            <person name="Archibald J."/>
            <person name="Ball S.G."/>
            <person name="Clark G."/>
            <person name="Dacks J."/>
            <person name="Van Der Giezen M."/>
            <person name="Tsaousis A."/>
            <person name="Roger A."/>
        </authorList>
    </citation>
    <scope>NUCLEOTIDE SEQUENCE [LARGE SCALE GENOMIC DNA]</scope>
    <source>
        <strain evidence="7">ATCC 50177 / NandII</strain>
    </source>
</reference>
<dbReference type="HAMAP" id="MF_00371">
    <property type="entry name" value="Ribosomal_eS27"/>
    <property type="match status" value="1"/>
</dbReference>
<dbReference type="EMBL" id="LXWW01000305">
    <property type="protein sequence ID" value="OAO13965.1"/>
    <property type="molecule type" value="Genomic_DNA"/>
</dbReference>
<dbReference type="GO" id="GO:1990904">
    <property type="term" value="C:ribonucleoprotein complex"/>
    <property type="evidence" value="ECO:0007669"/>
    <property type="project" value="UniProtKB-KW"/>
</dbReference>
<dbReference type="STRING" id="478820.A0A196SA80"/>
<protein>
    <submittedName>
        <fullName evidence="6">40S ribosomal protein S27-like protein</fullName>
    </submittedName>
</protein>